<comment type="caution">
    <text evidence="3">The sequence shown here is derived from an EMBL/GenBank/DDBJ whole genome shotgun (WGS) entry which is preliminary data.</text>
</comment>
<organism evidence="3 4">
    <name type="scientific">Puccinia sorghi</name>
    <dbReference type="NCBI Taxonomy" id="27349"/>
    <lineage>
        <taxon>Eukaryota</taxon>
        <taxon>Fungi</taxon>
        <taxon>Dikarya</taxon>
        <taxon>Basidiomycota</taxon>
        <taxon>Pucciniomycotina</taxon>
        <taxon>Pucciniomycetes</taxon>
        <taxon>Pucciniales</taxon>
        <taxon>Pucciniaceae</taxon>
        <taxon>Puccinia</taxon>
    </lineage>
</organism>
<dbReference type="Proteomes" id="UP000037035">
    <property type="component" value="Unassembled WGS sequence"/>
</dbReference>
<dbReference type="Pfam" id="PF25597">
    <property type="entry name" value="SH3_retrovirus"/>
    <property type="match status" value="1"/>
</dbReference>
<feature type="compositionally biased region" description="Polar residues" evidence="1">
    <location>
        <begin position="139"/>
        <end position="149"/>
    </location>
</feature>
<dbReference type="InterPro" id="IPR057670">
    <property type="entry name" value="SH3_retrovirus"/>
</dbReference>
<dbReference type="AlphaFoldDB" id="A0A0L6V9S1"/>
<dbReference type="OrthoDB" id="430476at2759"/>
<evidence type="ECO:0000256" key="1">
    <source>
        <dbReference type="SAM" id="MobiDB-lite"/>
    </source>
</evidence>
<name>A0A0L6V9S1_9BASI</name>
<feature type="domain" description="Retroviral polymerase SH3-like" evidence="2">
    <location>
        <begin position="67"/>
        <end position="119"/>
    </location>
</feature>
<feature type="region of interest" description="Disordered" evidence="1">
    <location>
        <begin position="119"/>
        <end position="174"/>
    </location>
</feature>
<proteinExistence type="predicted"/>
<evidence type="ECO:0000313" key="4">
    <source>
        <dbReference type="Proteomes" id="UP000037035"/>
    </source>
</evidence>
<gene>
    <name evidence="3" type="ORF">VP01_2129g1</name>
</gene>
<dbReference type="VEuPathDB" id="FungiDB:VP01_2129g1"/>
<dbReference type="EMBL" id="LAVV01006980">
    <property type="protein sequence ID" value="KNZ57546.1"/>
    <property type="molecule type" value="Genomic_DNA"/>
</dbReference>
<sequence length="210" mass="23898">MRATFNSSGVHKRFWHEILKSCCLALNQIPKKGQSTSPWEIMHGRPFPIDILKAIGTPAVVLNMMRVKGCKFDPKGEEGKLIGFNVPFRSFRILMPYGKVIETKHVRFLKKPDWQPTNSDNLDEMFDYVPQVSPPANEPTENQSEPSNHGENEPVVEDSSNSLSSSSEDEAEVQDQLIQPIKPPIRYGFHHYYEPNTFESAIRCIAQELV</sequence>
<evidence type="ECO:0000313" key="3">
    <source>
        <dbReference type="EMBL" id="KNZ57546.1"/>
    </source>
</evidence>
<accession>A0A0L6V9S1</accession>
<protein>
    <submittedName>
        <fullName evidence="3">Polyprotein</fullName>
    </submittedName>
</protein>
<reference evidence="3 4" key="1">
    <citation type="submission" date="2015-08" db="EMBL/GenBank/DDBJ databases">
        <title>Next Generation Sequencing and Analysis of the Genome of Puccinia sorghi L Schw, the Causal Agent of Maize Common Rust.</title>
        <authorList>
            <person name="Rochi L."/>
            <person name="Burguener G."/>
            <person name="Darino M."/>
            <person name="Turjanski A."/>
            <person name="Kreff E."/>
            <person name="Dieguez M.J."/>
            <person name="Sacco F."/>
        </authorList>
    </citation>
    <scope>NUCLEOTIDE SEQUENCE [LARGE SCALE GENOMIC DNA]</scope>
    <source>
        <strain evidence="3 4">RO10H11247</strain>
    </source>
</reference>
<evidence type="ECO:0000259" key="2">
    <source>
        <dbReference type="Pfam" id="PF25597"/>
    </source>
</evidence>
<keyword evidence="4" id="KW-1185">Reference proteome</keyword>